<dbReference type="RefSeq" id="WP_038551331.1">
    <property type="nucleotide sequence ID" value="NZ_CP006850.1"/>
</dbReference>
<dbReference type="HOGENOM" id="CLU_009834_7_0_11"/>
<dbReference type="KEGG" id="nno:NONO_c73930"/>
<dbReference type="AlphaFoldDB" id="W5TT90"/>
<dbReference type="CDD" id="cd06558">
    <property type="entry name" value="crotonase-like"/>
    <property type="match status" value="1"/>
</dbReference>
<evidence type="ECO:0000256" key="3">
    <source>
        <dbReference type="ARBA" id="ARBA00022832"/>
    </source>
</evidence>
<dbReference type="PANTHER" id="PTHR43149:SF1">
    <property type="entry name" value="DELTA(3,5)-DELTA(2,4)-DIENOYL-COA ISOMERASE, MITOCHONDRIAL"/>
    <property type="match status" value="1"/>
</dbReference>
<comment type="catalytic activity">
    <reaction evidence="5">
        <text>a 4-saturated-(3S)-3-hydroxyacyl-CoA = a (3E)-enoyl-CoA + H2O</text>
        <dbReference type="Rhea" id="RHEA:20724"/>
        <dbReference type="ChEBI" id="CHEBI:15377"/>
        <dbReference type="ChEBI" id="CHEBI:58521"/>
        <dbReference type="ChEBI" id="CHEBI:137480"/>
        <dbReference type="EC" id="4.2.1.17"/>
    </reaction>
</comment>
<dbReference type="PROSITE" id="PS00166">
    <property type="entry name" value="ENOYL_COA_HYDRATASE"/>
    <property type="match status" value="1"/>
</dbReference>
<dbReference type="GO" id="GO:0004300">
    <property type="term" value="F:enoyl-CoA hydratase activity"/>
    <property type="evidence" value="ECO:0007669"/>
    <property type="project" value="UniProtKB-EC"/>
</dbReference>
<dbReference type="SUPFAM" id="SSF52096">
    <property type="entry name" value="ClpP/crotonase"/>
    <property type="match status" value="1"/>
</dbReference>
<dbReference type="STRING" id="1415166.NONO_c73930"/>
<dbReference type="GO" id="GO:0016853">
    <property type="term" value="F:isomerase activity"/>
    <property type="evidence" value="ECO:0007669"/>
    <property type="project" value="UniProtKB-KW"/>
</dbReference>
<dbReference type="Pfam" id="PF00378">
    <property type="entry name" value="ECH_1"/>
    <property type="match status" value="1"/>
</dbReference>
<protein>
    <submittedName>
        <fullName evidence="7">Enoyl-CoA hydratase/isomerase family protein</fullName>
    </submittedName>
</protein>
<keyword evidence="3" id="KW-0443">Lipid metabolism</keyword>
<dbReference type="PATRIC" id="fig|1415166.3.peg.7585"/>
<evidence type="ECO:0000256" key="1">
    <source>
        <dbReference type="ARBA" id="ARBA00002994"/>
    </source>
</evidence>
<gene>
    <name evidence="7" type="ORF">NONO_c73930</name>
</gene>
<comment type="similarity">
    <text evidence="2 6">Belongs to the enoyl-CoA hydratase/isomerase family.</text>
</comment>
<dbReference type="InterPro" id="IPR018376">
    <property type="entry name" value="Enoyl-CoA_hyd/isom_CS"/>
</dbReference>
<dbReference type="EMBL" id="CP006850">
    <property type="protein sequence ID" value="AHH22148.1"/>
    <property type="molecule type" value="Genomic_DNA"/>
</dbReference>
<dbReference type="Proteomes" id="UP000019150">
    <property type="component" value="Chromosome"/>
</dbReference>
<keyword evidence="8" id="KW-1185">Reference proteome</keyword>
<dbReference type="eggNOG" id="COG1024">
    <property type="taxonomic scope" value="Bacteria"/>
</dbReference>
<proteinExistence type="inferred from homology"/>
<sequence>MSNVSLTFDGDRAYVELDRPDKHNGLTIEMLNDLVRVARTVGRRDDIRAVILAGNGPSFSSGLDIAKATGDPLSIVRNFLPIPWLGTNTFQEACWAWRRLPQPVIAAVHGHCFGGGLQLALAADFRFAAPDSDFAVMEVAHGLIPDMSGAVTLSRLVGVDKALLLTVTADPIDAAEAERIGLITRVSNDPRTEAEKLAERIAARPAVAVAAAKRLFERSWTAGTRRTLGIERATQIPLLVRQALGRR</sequence>
<evidence type="ECO:0000256" key="6">
    <source>
        <dbReference type="RuleBase" id="RU003707"/>
    </source>
</evidence>
<comment type="catalytic activity">
    <reaction evidence="4">
        <text>a (3S)-3-hydroxyacyl-CoA = a (2E)-enoyl-CoA + H2O</text>
        <dbReference type="Rhea" id="RHEA:16105"/>
        <dbReference type="ChEBI" id="CHEBI:15377"/>
        <dbReference type="ChEBI" id="CHEBI:57318"/>
        <dbReference type="ChEBI" id="CHEBI:58856"/>
        <dbReference type="EC" id="4.2.1.17"/>
    </reaction>
</comment>
<evidence type="ECO:0000256" key="4">
    <source>
        <dbReference type="ARBA" id="ARBA00023709"/>
    </source>
</evidence>
<dbReference type="InterPro" id="IPR045002">
    <property type="entry name" value="Ech1-like"/>
</dbReference>
<comment type="function">
    <text evidence="1">Could possibly oxidize fatty acids using specific components.</text>
</comment>
<dbReference type="InterPro" id="IPR029045">
    <property type="entry name" value="ClpP/crotonase-like_dom_sf"/>
</dbReference>
<dbReference type="GO" id="GO:0006631">
    <property type="term" value="P:fatty acid metabolic process"/>
    <property type="evidence" value="ECO:0007669"/>
    <property type="project" value="UniProtKB-KW"/>
</dbReference>
<accession>W5TT90</accession>
<evidence type="ECO:0000313" key="7">
    <source>
        <dbReference type="EMBL" id="AHH22148.1"/>
    </source>
</evidence>
<dbReference type="InterPro" id="IPR001753">
    <property type="entry name" value="Enoyl-CoA_hydra/iso"/>
</dbReference>
<name>W5TT90_9NOCA</name>
<reference evidence="7 8" key="1">
    <citation type="journal article" date="2014" name="Appl. Environ. Microbiol.">
        <title>Insights into the Microbial Degradation of Rubber and Gutta-Percha by Analysis of the Complete Genome of Nocardia nova SH22a.</title>
        <authorList>
            <person name="Luo Q."/>
            <person name="Hiessl S."/>
            <person name="Poehlein A."/>
            <person name="Daniel R."/>
            <person name="Steinbuchel A."/>
        </authorList>
    </citation>
    <scope>NUCLEOTIDE SEQUENCE [LARGE SCALE GENOMIC DNA]</scope>
    <source>
        <strain evidence="7">SH22a</strain>
    </source>
</reference>
<keyword evidence="3" id="KW-0276">Fatty acid metabolism</keyword>
<organism evidence="7 8">
    <name type="scientific">Nocardia nova SH22a</name>
    <dbReference type="NCBI Taxonomy" id="1415166"/>
    <lineage>
        <taxon>Bacteria</taxon>
        <taxon>Bacillati</taxon>
        <taxon>Actinomycetota</taxon>
        <taxon>Actinomycetes</taxon>
        <taxon>Mycobacteriales</taxon>
        <taxon>Nocardiaceae</taxon>
        <taxon>Nocardia</taxon>
    </lineage>
</organism>
<dbReference type="PANTHER" id="PTHR43149">
    <property type="entry name" value="ENOYL-COA HYDRATASE"/>
    <property type="match status" value="1"/>
</dbReference>
<evidence type="ECO:0000256" key="2">
    <source>
        <dbReference type="ARBA" id="ARBA00005254"/>
    </source>
</evidence>
<dbReference type="NCBIfam" id="NF005699">
    <property type="entry name" value="PRK07509.1"/>
    <property type="match status" value="1"/>
</dbReference>
<evidence type="ECO:0000313" key="8">
    <source>
        <dbReference type="Proteomes" id="UP000019150"/>
    </source>
</evidence>
<evidence type="ECO:0000256" key="5">
    <source>
        <dbReference type="ARBA" id="ARBA00023717"/>
    </source>
</evidence>
<keyword evidence="7" id="KW-0413">Isomerase</keyword>
<dbReference type="Gene3D" id="3.90.226.10">
    <property type="entry name" value="2-enoyl-CoA Hydratase, Chain A, domain 1"/>
    <property type="match status" value="1"/>
</dbReference>